<dbReference type="AlphaFoldDB" id="A0AAV9PLR1"/>
<dbReference type="SUPFAM" id="SSF47616">
    <property type="entry name" value="GST C-terminal domain-like"/>
    <property type="match status" value="1"/>
</dbReference>
<dbReference type="InterPro" id="IPR050983">
    <property type="entry name" value="GST_Omega/HSP26"/>
</dbReference>
<feature type="domain" description="GST N-terminal" evidence="1">
    <location>
        <begin position="3"/>
        <end position="92"/>
    </location>
</feature>
<evidence type="ECO:0000259" key="1">
    <source>
        <dbReference type="PROSITE" id="PS50404"/>
    </source>
</evidence>
<dbReference type="PANTHER" id="PTHR43968:SF6">
    <property type="entry name" value="GLUTATHIONE S-TRANSFERASE OMEGA"/>
    <property type="match status" value="1"/>
</dbReference>
<accession>A0AAV9PLR1</accession>
<dbReference type="GO" id="GO:0005737">
    <property type="term" value="C:cytoplasm"/>
    <property type="evidence" value="ECO:0007669"/>
    <property type="project" value="TreeGrafter"/>
</dbReference>
<dbReference type="EMBL" id="JAVRRT010000003">
    <property type="protein sequence ID" value="KAK5173243.1"/>
    <property type="molecule type" value="Genomic_DNA"/>
</dbReference>
<evidence type="ECO:0000313" key="3">
    <source>
        <dbReference type="EMBL" id="KAK5173243.1"/>
    </source>
</evidence>
<sequence>MPEKQRLWVLPWGLYPRRVTIYLEEKGILDKLDVVPVNITTQGMDQPPGKPAGSMPILEVKRPSSEGAEDGVYIVQSVALLEYLEDQYGPGSGTPDMRGSTPEERAKVRDCMSVICEATDFFGFYCHNASKLFSTMEEQSEGAAKQALARTHHMLSSLEKMADAKGPWLASSGDHPMLVDCIAMSTMQFAEAVYKVDLTEDHPRLKKLFDAFSARESAKMEEVPDFVQAMAPEMSVR</sequence>
<keyword evidence="4" id="KW-1185">Reference proteome</keyword>
<dbReference type="PROSITE" id="PS50404">
    <property type="entry name" value="GST_NTER"/>
    <property type="match status" value="1"/>
</dbReference>
<feature type="domain" description="GST C-terminal" evidence="2">
    <location>
        <begin position="101"/>
        <end position="233"/>
    </location>
</feature>
<dbReference type="SUPFAM" id="SSF52833">
    <property type="entry name" value="Thioredoxin-like"/>
    <property type="match status" value="1"/>
</dbReference>
<evidence type="ECO:0000313" key="4">
    <source>
        <dbReference type="Proteomes" id="UP001337655"/>
    </source>
</evidence>
<protein>
    <submittedName>
        <fullName evidence="3">Uncharacterized protein</fullName>
    </submittedName>
</protein>
<dbReference type="InterPro" id="IPR036249">
    <property type="entry name" value="Thioredoxin-like_sf"/>
</dbReference>
<proteinExistence type="predicted"/>
<gene>
    <name evidence="3" type="ORF">LTR77_001924</name>
</gene>
<reference evidence="3 4" key="1">
    <citation type="submission" date="2023-08" db="EMBL/GenBank/DDBJ databases">
        <title>Black Yeasts Isolated from many extreme environments.</title>
        <authorList>
            <person name="Coleine C."/>
            <person name="Stajich J.E."/>
            <person name="Selbmann L."/>
        </authorList>
    </citation>
    <scope>NUCLEOTIDE SEQUENCE [LARGE SCALE GENOMIC DNA]</scope>
    <source>
        <strain evidence="3 4">CCFEE 5935</strain>
    </source>
</reference>
<name>A0AAV9PLR1_9PEZI</name>
<dbReference type="InterPro" id="IPR004045">
    <property type="entry name" value="Glutathione_S-Trfase_N"/>
</dbReference>
<organism evidence="3 4">
    <name type="scientific">Saxophila tyrrhenica</name>
    <dbReference type="NCBI Taxonomy" id="1690608"/>
    <lineage>
        <taxon>Eukaryota</taxon>
        <taxon>Fungi</taxon>
        <taxon>Dikarya</taxon>
        <taxon>Ascomycota</taxon>
        <taxon>Pezizomycotina</taxon>
        <taxon>Dothideomycetes</taxon>
        <taxon>Dothideomycetidae</taxon>
        <taxon>Mycosphaerellales</taxon>
        <taxon>Extremaceae</taxon>
        <taxon>Saxophila</taxon>
    </lineage>
</organism>
<dbReference type="InterPro" id="IPR004046">
    <property type="entry name" value="GST_C"/>
</dbReference>
<dbReference type="PROSITE" id="PS50405">
    <property type="entry name" value="GST_CTER"/>
    <property type="match status" value="1"/>
</dbReference>
<dbReference type="Gene3D" id="3.40.30.10">
    <property type="entry name" value="Glutaredoxin"/>
    <property type="match status" value="1"/>
</dbReference>
<dbReference type="GeneID" id="89923271"/>
<dbReference type="RefSeq" id="XP_064661938.1">
    <property type="nucleotide sequence ID" value="XM_064799183.1"/>
</dbReference>
<dbReference type="Pfam" id="PF13409">
    <property type="entry name" value="GST_N_2"/>
    <property type="match status" value="1"/>
</dbReference>
<dbReference type="Proteomes" id="UP001337655">
    <property type="component" value="Unassembled WGS sequence"/>
</dbReference>
<comment type="caution">
    <text evidence="3">The sequence shown here is derived from an EMBL/GenBank/DDBJ whole genome shotgun (WGS) entry which is preliminary data.</text>
</comment>
<dbReference type="PANTHER" id="PTHR43968">
    <property type="match status" value="1"/>
</dbReference>
<dbReference type="Gene3D" id="1.20.1050.10">
    <property type="match status" value="1"/>
</dbReference>
<dbReference type="InterPro" id="IPR036282">
    <property type="entry name" value="Glutathione-S-Trfase_C_sf"/>
</dbReference>
<evidence type="ECO:0000259" key="2">
    <source>
        <dbReference type="PROSITE" id="PS50405"/>
    </source>
</evidence>
<dbReference type="InterPro" id="IPR010987">
    <property type="entry name" value="Glutathione-S-Trfase_C-like"/>
</dbReference>
<dbReference type="Pfam" id="PF00043">
    <property type="entry name" value="GST_C"/>
    <property type="match status" value="1"/>
</dbReference>